<organism evidence="1 2">
    <name type="scientific">Bifidobacterium pullorum subsp. saeculare</name>
    <dbReference type="NCBI Taxonomy" id="78257"/>
    <lineage>
        <taxon>Bacteria</taxon>
        <taxon>Bacillati</taxon>
        <taxon>Actinomycetota</taxon>
        <taxon>Actinomycetes</taxon>
        <taxon>Bifidobacteriales</taxon>
        <taxon>Bifidobacteriaceae</taxon>
        <taxon>Bifidobacterium</taxon>
    </lineage>
</organism>
<protein>
    <submittedName>
        <fullName evidence="1">Uncharacterized protein</fullName>
    </submittedName>
</protein>
<dbReference type="Proteomes" id="UP000718821">
    <property type="component" value="Unassembled WGS sequence"/>
</dbReference>
<dbReference type="AlphaFoldDB" id="A0A938WZT2"/>
<comment type="caution">
    <text evidence="1">The sequence shown here is derived from an EMBL/GenBank/DDBJ whole genome shotgun (WGS) entry which is preliminary data.</text>
</comment>
<feature type="non-terminal residue" evidence="1">
    <location>
        <position position="158"/>
    </location>
</feature>
<keyword evidence="2" id="KW-1185">Reference proteome</keyword>
<evidence type="ECO:0000313" key="2">
    <source>
        <dbReference type="Proteomes" id="UP000718821"/>
    </source>
</evidence>
<feature type="non-terminal residue" evidence="1">
    <location>
        <position position="1"/>
    </location>
</feature>
<reference evidence="1" key="2">
    <citation type="journal article" date="2021" name="Sci. Rep.">
        <title>The distribution of antibiotic resistance genes in chicken gut microbiota commensals.</title>
        <authorList>
            <person name="Juricova H."/>
            <person name="Matiasovicova J."/>
            <person name="Kubasova T."/>
            <person name="Cejkova D."/>
            <person name="Rychlik I."/>
        </authorList>
    </citation>
    <scope>NUCLEOTIDE SEQUENCE</scope>
    <source>
        <strain evidence="1">An836</strain>
    </source>
</reference>
<sequence>LYPEIEEFVGGSEVFVYYIVRNGVIAFSMASEIATMRDNERGMPYHVANRFPSHHIERIYRECDDAFVRLIRSLGILNGYVGLQCFVTDDRVMVHDPTFRIDGANDHEVAKMITGVSDVELYITHSLTGQFGTQADADKLRYRSDWPIFLQVGVILGP</sequence>
<proteinExistence type="predicted"/>
<dbReference type="Gene3D" id="3.30.470.20">
    <property type="entry name" value="ATP-grasp fold, B domain"/>
    <property type="match status" value="1"/>
</dbReference>
<dbReference type="EMBL" id="JACLYU010000163">
    <property type="protein sequence ID" value="MBM6700590.1"/>
    <property type="molecule type" value="Genomic_DNA"/>
</dbReference>
<name>A0A938WZT2_9BIFI</name>
<evidence type="ECO:0000313" key="1">
    <source>
        <dbReference type="EMBL" id="MBM6700590.1"/>
    </source>
</evidence>
<gene>
    <name evidence="1" type="ORF">H7U32_09930</name>
</gene>
<accession>A0A938WZT2</accession>
<dbReference type="SUPFAM" id="SSF56059">
    <property type="entry name" value="Glutathione synthetase ATP-binding domain-like"/>
    <property type="match status" value="1"/>
</dbReference>
<reference evidence="1" key="1">
    <citation type="submission" date="2020-08" db="EMBL/GenBank/DDBJ databases">
        <authorList>
            <person name="Cejkova D."/>
            <person name="Kubasova T."/>
            <person name="Jahodarova E."/>
            <person name="Rychlik I."/>
        </authorList>
    </citation>
    <scope>NUCLEOTIDE SEQUENCE</scope>
    <source>
        <strain evidence="1">An836</strain>
    </source>
</reference>
<dbReference type="RefSeq" id="WP_204469881.1">
    <property type="nucleotide sequence ID" value="NZ_JACLYU010000163.1"/>
</dbReference>